<proteinExistence type="predicted"/>
<reference evidence="1" key="1">
    <citation type="submission" date="2023-06" db="EMBL/GenBank/DDBJ databases">
        <title>Egi l300058.</title>
        <authorList>
            <person name="Gao L."/>
            <person name="Fang B.-Z."/>
            <person name="Li W.-J."/>
        </authorList>
    </citation>
    <scope>NUCLEOTIDE SEQUENCE</scope>
    <source>
        <strain evidence="1">EGI L300058</strain>
    </source>
</reference>
<gene>
    <name evidence="1" type="ORF">QQX02_01915</name>
</gene>
<sequence length="166" mass="18212">MTSANESPDVAPDVTTDEILQAFARDVELLLTTLPPSSSDTLVEDPHRELDPIETEMLADMPHALDPARDNRYLRSEYAEFIQLAVTVDATAREAQDRARTVLEALPEQDGIALVQQPFQTLTPEQATAIGALGDETLLRANADGQQLAEDIAIFLDRNVTIAEEE</sequence>
<accession>A0ABT8GE33</accession>
<dbReference type="EMBL" id="JAUHQA010000001">
    <property type="protein sequence ID" value="MDN4479682.1"/>
    <property type="molecule type" value="Genomic_DNA"/>
</dbReference>
<name>A0ABT8GE33_9MICO</name>
<dbReference type="RefSeq" id="WP_301140867.1">
    <property type="nucleotide sequence ID" value="NZ_JAUHQA010000001.1"/>
</dbReference>
<evidence type="ECO:0000313" key="1">
    <source>
        <dbReference type="EMBL" id="MDN4479682.1"/>
    </source>
</evidence>
<evidence type="ECO:0008006" key="3">
    <source>
        <dbReference type="Google" id="ProtNLM"/>
    </source>
</evidence>
<evidence type="ECO:0000313" key="2">
    <source>
        <dbReference type="Proteomes" id="UP001172708"/>
    </source>
</evidence>
<dbReference type="Proteomes" id="UP001172708">
    <property type="component" value="Unassembled WGS sequence"/>
</dbReference>
<organism evidence="1 2">
    <name type="scientific">Demequina muriae</name>
    <dbReference type="NCBI Taxonomy" id="3051664"/>
    <lineage>
        <taxon>Bacteria</taxon>
        <taxon>Bacillati</taxon>
        <taxon>Actinomycetota</taxon>
        <taxon>Actinomycetes</taxon>
        <taxon>Micrococcales</taxon>
        <taxon>Demequinaceae</taxon>
        <taxon>Demequina</taxon>
    </lineage>
</organism>
<protein>
    <recommendedName>
        <fullName evidence="3">DUF2017 domain-containing protein</fullName>
    </recommendedName>
</protein>
<comment type="caution">
    <text evidence="1">The sequence shown here is derived from an EMBL/GenBank/DDBJ whole genome shotgun (WGS) entry which is preliminary data.</text>
</comment>
<keyword evidence="2" id="KW-1185">Reference proteome</keyword>